<feature type="non-terminal residue" evidence="3">
    <location>
        <position position="24"/>
    </location>
</feature>
<accession>A0AAW6M6X0</accession>
<gene>
    <name evidence="3" type="ORF">PZH42_28085</name>
</gene>
<proteinExistence type="predicted"/>
<dbReference type="Pfam" id="PF00436">
    <property type="entry name" value="SSB"/>
    <property type="match status" value="1"/>
</dbReference>
<evidence type="ECO:0000313" key="4">
    <source>
        <dbReference type="Proteomes" id="UP001221924"/>
    </source>
</evidence>
<dbReference type="Gene3D" id="2.40.50.140">
    <property type="entry name" value="Nucleic acid-binding proteins"/>
    <property type="match status" value="1"/>
</dbReference>
<organism evidence="3 4">
    <name type="scientific">Bacteroides cellulosilyticus</name>
    <dbReference type="NCBI Taxonomy" id="246787"/>
    <lineage>
        <taxon>Bacteria</taxon>
        <taxon>Pseudomonadati</taxon>
        <taxon>Bacteroidota</taxon>
        <taxon>Bacteroidia</taxon>
        <taxon>Bacteroidales</taxon>
        <taxon>Bacteroidaceae</taxon>
        <taxon>Bacteroides</taxon>
    </lineage>
</organism>
<evidence type="ECO:0000256" key="2">
    <source>
        <dbReference type="PROSITE-ProRule" id="PRU00252"/>
    </source>
</evidence>
<dbReference type="Proteomes" id="UP001221924">
    <property type="component" value="Unassembled WGS sequence"/>
</dbReference>
<dbReference type="SUPFAM" id="SSF50249">
    <property type="entry name" value="Nucleic acid-binding proteins"/>
    <property type="match status" value="1"/>
</dbReference>
<dbReference type="GO" id="GO:0003697">
    <property type="term" value="F:single-stranded DNA binding"/>
    <property type="evidence" value="ECO:0007669"/>
    <property type="project" value="InterPro"/>
</dbReference>
<dbReference type="InterPro" id="IPR012340">
    <property type="entry name" value="NA-bd_OB-fold"/>
</dbReference>
<comment type="caution">
    <text evidence="3">The sequence shown here is derived from an EMBL/GenBank/DDBJ whole genome shotgun (WGS) entry which is preliminary data.</text>
</comment>
<name>A0AAW6M6X0_9BACE</name>
<evidence type="ECO:0000313" key="3">
    <source>
        <dbReference type="EMBL" id="MDE8697904.1"/>
    </source>
</evidence>
<keyword evidence="1 2" id="KW-0238">DNA-binding</keyword>
<evidence type="ECO:0000256" key="1">
    <source>
        <dbReference type="ARBA" id="ARBA00023125"/>
    </source>
</evidence>
<reference evidence="3" key="1">
    <citation type="submission" date="2023-03" db="EMBL/GenBank/DDBJ databases">
        <title>DFI Biobank Strains.</title>
        <authorList>
            <person name="Mostad J."/>
            <person name="Paddock L."/>
            <person name="Medina S."/>
            <person name="Waligurski E."/>
            <person name="Barat B."/>
            <person name="Smith R."/>
            <person name="Burgo V."/>
            <person name="Metcalfe C."/>
            <person name="Woodson C."/>
            <person name="Sundararajan A."/>
            <person name="Ramaswamy R."/>
            <person name="Lin H."/>
            <person name="Pamer E.G."/>
        </authorList>
    </citation>
    <scope>NUCLEOTIDE SEQUENCE</scope>
    <source>
        <strain evidence="3">DFI.9.5</strain>
    </source>
</reference>
<dbReference type="AlphaFoldDB" id="A0AAW6M6X0"/>
<protein>
    <submittedName>
        <fullName evidence="3">Single-stranded DNA-binding protein</fullName>
    </submittedName>
</protein>
<dbReference type="InterPro" id="IPR000424">
    <property type="entry name" value="Primosome_PriB/ssb"/>
</dbReference>
<sequence>MSVNKVILIGNVGRDPEVRYLDSG</sequence>
<dbReference type="EMBL" id="JARFID010000427">
    <property type="protein sequence ID" value="MDE8697904.1"/>
    <property type="molecule type" value="Genomic_DNA"/>
</dbReference>
<dbReference type="RefSeq" id="WP_275202960.1">
    <property type="nucleotide sequence ID" value="NZ_JARFID010000427.1"/>
</dbReference>
<dbReference type="PROSITE" id="PS50935">
    <property type="entry name" value="SSB"/>
    <property type="match status" value="1"/>
</dbReference>